<dbReference type="PANTHER" id="PTHR46148">
    <property type="entry name" value="CHROMO DOMAIN-CONTAINING PROTEIN"/>
    <property type="match status" value="1"/>
</dbReference>
<dbReference type="PANTHER" id="PTHR46148:SF60">
    <property type="entry name" value="CHROMO DOMAIN-CONTAINING PROTEIN"/>
    <property type="match status" value="1"/>
</dbReference>
<name>A0AB32WLH5_THECC</name>
<evidence type="ECO:0000259" key="1">
    <source>
        <dbReference type="Pfam" id="PF24626"/>
    </source>
</evidence>
<accession>A0AB32WLH5</accession>
<dbReference type="Gramene" id="Tc07v2_t013900.1">
    <property type="protein sequence ID" value="Tc07v2_p013900.1"/>
    <property type="gene ID" value="Tc07v2_g013900"/>
</dbReference>
<dbReference type="GeneID" id="108662805"/>
<reference evidence="3" key="2">
    <citation type="submission" date="2025-08" db="UniProtKB">
        <authorList>
            <consortium name="RefSeq"/>
        </authorList>
    </citation>
    <scope>IDENTIFICATION</scope>
</reference>
<dbReference type="RefSeq" id="XP_017979880.1">
    <property type="nucleotide sequence ID" value="XM_018124391.1"/>
</dbReference>
<evidence type="ECO:0000313" key="3">
    <source>
        <dbReference type="RefSeq" id="XP_017979880.1"/>
    </source>
</evidence>
<proteinExistence type="predicted"/>
<dbReference type="Pfam" id="PF24626">
    <property type="entry name" value="SH3_Tf2-1"/>
    <property type="match status" value="1"/>
</dbReference>
<gene>
    <name evidence="3" type="primary">LOC108662805</name>
</gene>
<evidence type="ECO:0000313" key="2">
    <source>
        <dbReference type="Proteomes" id="UP000694886"/>
    </source>
</evidence>
<organism evidence="2 3">
    <name type="scientific">Theobroma cacao</name>
    <name type="common">Cacao</name>
    <name type="synonym">Cocoa</name>
    <dbReference type="NCBI Taxonomy" id="3641"/>
    <lineage>
        <taxon>Eukaryota</taxon>
        <taxon>Viridiplantae</taxon>
        <taxon>Streptophyta</taxon>
        <taxon>Embryophyta</taxon>
        <taxon>Tracheophyta</taxon>
        <taxon>Spermatophyta</taxon>
        <taxon>Magnoliopsida</taxon>
        <taxon>eudicotyledons</taxon>
        <taxon>Gunneridae</taxon>
        <taxon>Pentapetalae</taxon>
        <taxon>rosids</taxon>
        <taxon>malvids</taxon>
        <taxon>Malvales</taxon>
        <taxon>Malvaceae</taxon>
        <taxon>Byttnerioideae</taxon>
        <taxon>Theobroma</taxon>
    </lineage>
</organism>
<dbReference type="KEGG" id="tcc:108662805"/>
<dbReference type="InterPro" id="IPR056924">
    <property type="entry name" value="SH3_Tf2-1"/>
</dbReference>
<protein>
    <submittedName>
        <fullName evidence="3">Uncharacterized protein LOC108662805</fullName>
    </submittedName>
</protein>
<reference evidence="2" key="1">
    <citation type="journal article" date="1997" name="Nucleic Acids Res.">
        <title>tRNAscan-SE: a program for improved detection of transfer RNA genes in genomic sequence.</title>
        <authorList>
            <person name="Lowe T.M."/>
            <person name="Eddy S.R."/>
        </authorList>
    </citation>
    <scope>NUCLEOTIDE SEQUENCE [LARGE SCALE GENOMIC DNA]</scope>
    <source>
        <strain evidence="2">r\B97-61/B2</strain>
    </source>
</reference>
<feature type="domain" description="Tf2-1-like SH3-like" evidence="1">
    <location>
        <begin position="56"/>
        <end position="87"/>
    </location>
</feature>
<dbReference type="AlphaFoldDB" id="A0AB32WLH5"/>
<dbReference type="Proteomes" id="UP000694886">
    <property type="component" value="Chromosome 7"/>
</dbReference>
<sequence length="160" mass="18742">MVQAAVEGVQIIRERMLAAQSRQKSYADNRRRPLEFEVGDHVFLKVSPCKEVRRFERVRAVAYRVALPLDFEGVNLVFHVSMLRKYVQDPSHVIQHDTILLKDGLKYQEQPVAIVDYQVKSLRSKDIALVKVVWQNHSVEEATWELKEETRAEYPYLFQS</sequence>